<proteinExistence type="inferred from homology"/>
<evidence type="ECO:0000256" key="7">
    <source>
        <dbReference type="ARBA" id="ARBA00023136"/>
    </source>
</evidence>
<evidence type="ECO:0000313" key="11">
    <source>
        <dbReference type="EMBL" id="AWK85191.1"/>
    </source>
</evidence>
<keyword evidence="6 9" id="KW-1133">Transmembrane helix</keyword>
<feature type="domain" description="Bacterial sugar transferase" evidence="10">
    <location>
        <begin position="14"/>
        <end position="207"/>
    </location>
</feature>
<dbReference type="InterPro" id="IPR003362">
    <property type="entry name" value="Bact_transf"/>
</dbReference>
<accession>A0A2S2CL30</accession>
<evidence type="ECO:0000256" key="5">
    <source>
        <dbReference type="ARBA" id="ARBA00022692"/>
    </source>
</evidence>
<keyword evidence="5 9" id="KW-0812">Transmembrane</keyword>
<feature type="transmembrane region" description="Helical" evidence="9">
    <location>
        <begin position="20"/>
        <end position="44"/>
    </location>
</feature>
<evidence type="ECO:0000256" key="4">
    <source>
        <dbReference type="ARBA" id="ARBA00022679"/>
    </source>
</evidence>
<gene>
    <name evidence="11" type="ORF">DEW08_02435</name>
</gene>
<keyword evidence="12" id="KW-1185">Reference proteome</keyword>
<dbReference type="EMBL" id="CP029352">
    <property type="protein sequence ID" value="AWK85191.1"/>
    <property type="molecule type" value="Genomic_DNA"/>
</dbReference>
<dbReference type="KEGG" id="azz:DEW08_02435"/>
<evidence type="ECO:0000256" key="2">
    <source>
        <dbReference type="ARBA" id="ARBA00006464"/>
    </source>
</evidence>
<keyword evidence="7 9" id="KW-0472">Membrane</keyword>
<dbReference type="Proteomes" id="UP000245629">
    <property type="component" value="Chromosome 1"/>
</dbReference>
<dbReference type="GO" id="GO:0000271">
    <property type="term" value="P:polysaccharide biosynthetic process"/>
    <property type="evidence" value="ECO:0007669"/>
    <property type="project" value="UniProtKB-KW"/>
</dbReference>
<keyword evidence="3" id="KW-1003">Cell membrane</keyword>
<evidence type="ECO:0000256" key="8">
    <source>
        <dbReference type="ARBA" id="ARBA00023169"/>
    </source>
</evidence>
<evidence type="ECO:0000256" key="3">
    <source>
        <dbReference type="ARBA" id="ARBA00022475"/>
    </source>
</evidence>
<evidence type="ECO:0000256" key="6">
    <source>
        <dbReference type="ARBA" id="ARBA00022989"/>
    </source>
</evidence>
<sequence>MQRNLLIPTNQLVKRALDLVLGTTALLCSIPIIVLFGALVAVISPGPVFYRQTRIGMDGHLFSLWKLRTMVPDADKMLLQVIQASVDAQSDWHQSMKIKSDPRIIPVLGHIMRRFSIDELPQFWNVLRGDMSLVGPRPLPSYHVERLDPAADRIRRRVRPGVTGLWQVSGRSATSIDDQERLDTYYVRNWSLWLDIHILARTVLVVLTGRGAW</sequence>
<dbReference type="PANTHER" id="PTHR30576">
    <property type="entry name" value="COLANIC BIOSYNTHESIS UDP-GLUCOSE LIPID CARRIER TRANSFERASE"/>
    <property type="match status" value="1"/>
</dbReference>
<evidence type="ECO:0000313" key="12">
    <source>
        <dbReference type="Proteomes" id="UP000245629"/>
    </source>
</evidence>
<keyword evidence="4" id="KW-0808">Transferase</keyword>
<organism evidence="11 12">
    <name type="scientific">Azospirillum thermophilum</name>
    <dbReference type="NCBI Taxonomy" id="2202148"/>
    <lineage>
        <taxon>Bacteria</taxon>
        <taxon>Pseudomonadati</taxon>
        <taxon>Pseudomonadota</taxon>
        <taxon>Alphaproteobacteria</taxon>
        <taxon>Rhodospirillales</taxon>
        <taxon>Azospirillaceae</taxon>
        <taxon>Azospirillum</taxon>
    </lineage>
</organism>
<dbReference type="GO" id="GO:0016780">
    <property type="term" value="F:phosphotransferase activity, for other substituted phosphate groups"/>
    <property type="evidence" value="ECO:0007669"/>
    <property type="project" value="TreeGrafter"/>
</dbReference>
<dbReference type="GO" id="GO:0005886">
    <property type="term" value="C:plasma membrane"/>
    <property type="evidence" value="ECO:0007669"/>
    <property type="project" value="UniProtKB-SubCell"/>
</dbReference>
<evidence type="ECO:0000256" key="1">
    <source>
        <dbReference type="ARBA" id="ARBA00004236"/>
    </source>
</evidence>
<dbReference type="AlphaFoldDB" id="A0A2S2CL30"/>
<keyword evidence="8" id="KW-0270">Exopolysaccharide synthesis</keyword>
<protein>
    <recommendedName>
        <fullName evidence="10">Bacterial sugar transferase domain-containing protein</fullName>
    </recommendedName>
</protein>
<evidence type="ECO:0000259" key="10">
    <source>
        <dbReference type="Pfam" id="PF02397"/>
    </source>
</evidence>
<dbReference type="Pfam" id="PF02397">
    <property type="entry name" value="Bac_transf"/>
    <property type="match status" value="1"/>
</dbReference>
<comment type="similarity">
    <text evidence="2">Belongs to the bacterial sugar transferase family.</text>
</comment>
<name>A0A2S2CL30_9PROT</name>
<comment type="subcellular location">
    <subcellularLocation>
        <location evidence="1">Cell membrane</location>
    </subcellularLocation>
</comment>
<evidence type="ECO:0000256" key="9">
    <source>
        <dbReference type="SAM" id="Phobius"/>
    </source>
</evidence>
<reference evidence="12" key="1">
    <citation type="submission" date="2018-05" db="EMBL/GenBank/DDBJ databases">
        <title>Azospirillum thermophila sp. nov., a novel isolated from hot spring.</title>
        <authorList>
            <person name="Zhao Z."/>
        </authorList>
    </citation>
    <scope>NUCLEOTIDE SEQUENCE [LARGE SCALE GENOMIC DNA]</scope>
    <source>
        <strain evidence="12">CFH 70021</strain>
    </source>
</reference>
<dbReference type="PANTHER" id="PTHR30576:SF4">
    <property type="entry name" value="UNDECAPRENYL-PHOSPHATE GALACTOSE PHOSPHOTRANSFERASE"/>
    <property type="match status" value="1"/>
</dbReference>